<feature type="domain" description="Core-binding (CB)" evidence="6">
    <location>
        <begin position="80"/>
        <end position="164"/>
    </location>
</feature>
<dbReference type="PROSITE" id="PS51898">
    <property type="entry name" value="TYR_RECOMBINASE"/>
    <property type="match status" value="1"/>
</dbReference>
<evidence type="ECO:0000256" key="3">
    <source>
        <dbReference type="ARBA" id="ARBA00023172"/>
    </source>
</evidence>
<dbReference type="GO" id="GO:0008907">
    <property type="term" value="F:integrase activity"/>
    <property type="evidence" value="ECO:0007669"/>
    <property type="project" value="InterPro"/>
</dbReference>
<keyword evidence="3" id="KW-0233">DNA recombination</keyword>
<accession>A0A6N4TKQ5</accession>
<dbReference type="AlphaFoldDB" id="A0A6N4TKQ5"/>
<dbReference type="PANTHER" id="PTHR30349">
    <property type="entry name" value="PHAGE INTEGRASE-RELATED"/>
    <property type="match status" value="1"/>
</dbReference>
<gene>
    <name evidence="7" type="primary">int_4</name>
    <name evidence="7" type="ORF">Aargi30884_20640</name>
</gene>
<dbReference type="PANTHER" id="PTHR30349:SF41">
    <property type="entry name" value="INTEGRASE_RECOMBINASE PROTEIN MJ0367-RELATED"/>
    <property type="match status" value="1"/>
</dbReference>
<dbReference type="GO" id="GO:0006310">
    <property type="term" value="P:DNA recombination"/>
    <property type="evidence" value="ECO:0007669"/>
    <property type="project" value="UniProtKB-KW"/>
</dbReference>
<dbReference type="PROSITE" id="PS51900">
    <property type="entry name" value="CB"/>
    <property type="match status" value="1"/>
</dbReference>
<evidence type="ECO:0000259" key="5">
    <source>
        <dbReference type="PROSITE" id="PS51898"/>
    </source>
</evidence>
<keyword evidence="2 4" id="KW-0238">DNA-binding</keyword>
<dbReference type="InterPro" id="IPR050090">
    <property type="entry name" value="Tyrosine_recombinase_XerCD"/>
</dbReference>
<dbReference type="EMBL" id="AP019695">
    <property type="protein sequence ID" value="BBK23161.1"/>
    <property type="molecule type" value="Genomic_DNA"/>
</dbReference>
<feature type="domain" description="Tyr recombinase" evidence="5">
    <location>
        <begin position="187"/>
        <end position="392"/>
    </location>
</feature>
<evidence type="ECO:0000313" key="7">
    <source>
        <dbReference type="EMBL" id="BBK23161.1"/>
    </source>
</evidence>
<dbReference type="InterPro" id="IPR013762">
    <property type="entry name" value="Integrase-like_cat_sf"/>
</dbReference>
<dbReference type="Proteomes" id="UP000464754">
    <property type="component" value="Chromosome"/>
</dbReference>
<organism evidence="7 8">
    <name type="scientific">Amedibacterium intestinale</name>
    <dbReference type="NCBI Taxonomy" id="2583452"/>
    <lineage>
        <taxon>Bacteria</taxon>
        <taxon>Bacillati</taxon>
        <taxon>Bacillota</taxon>
        <taxon>Erysipelotrichia</taxon>
        <taxon>Erysipelotrichales</taxon>
        <taxon>Erysipelotrichaceae</taxon>
        <taxon>Amedibacterium</taxon>
    </lineage>
</organism>
<comment type="similarity">
    <text evidence="1">Belongs to the 'phage' integrase family.</text>
</comment>
<dbReference type="Gene3D" id="1.10.150.130">
    <property type="match status" value="1"/>
</dbReference>
<reference evidence="8" key="1">
    <citation type="submission" date="2019-05" db="EMBL/GenBank/DDBJ databases">
        <title>Complete genome sequencing of Absiella argi strain JCM 30884.</title>
        <authorList>
            <person name="Sakamoto M."/>
            <person name="Murakami T."/>
            <person name="Mori H."/>
        </authorList>
    </citation>
    <scope>NUCLEOTIDE SEQUENCE [LARGE SCALE GENOMIC DNA]</scope>
    <source>
        <strain evidence="8">JCM 30884</strain>
    </source>
</reference>
<evidence type="ECO:0000256" key="1">
    <source>
        <dbReference type="ARBA" id="ARBA00008857"/>
    </source>
</evidence>
<proteinExistence type="inferred from homology"/>
<evidence type="ECO:0000259" key="6">
    <source>
        <dbReference type="PROSITE" id="PS51900"/>
    </source>
</evidence>
<name>A0A6N4TKQ5_9FIRM</name>
<dbReference type="Pfam" id="PF00589">
    <property type="entry name" value="Phage_integrase"/>
    <property type="match status" value="1"/>
</dbReference>
<evidence type="ECO:0000256" key="4">
    <source>
        <dbReference type="PROSITE-ProRule" id="PRU01248"/>
    </source>
</evidence>
<dbReference type="Pfam" id="PF02920">
    <property type="entry name" value="Integrase_DNA"/>
    <property type="match status" value="1"/>
</dbReference>
<dbReference type="GO" id="GO:0003677">
    <property type="term" value="F:DNA binding"/>
    <property type="evidence" value="ECO:0007669"/>
    <property type="project" value="UniProtKB-UniRule"/>
</dbReference>
<dbReference type="InterPro" id="IPR010998">
    <property type="entry name" value="Integrase_recombinase_N"/>
</dbReference>
<dbReference type="SUPFAM" id="SSF56349">
    <property type="entry name" value="DNA breaking-rejoining enzymes"/>
    <property type="match status" value="1"/>
</dbReference>
<sequence length="396" mass="46420">MSALKRRDNKNRVLQRGESQRQDGRYCYKYVNALGKTEYVYAWKLLPTDRTPKGKREDLSLREKERNIQKDLYDGIDTKGSKMTLCQLYAKKNAQRPNVKKNTLNGRKYLMQALEDDLLGSMSIDRIKPSDAKEWAIRMKEKGFSFKTISNYKRSLKASFYMAIQDDCVRKNPFGFNLSDVIEDDSKPKIALNEEQEKELLHFIEHDNVYQKYYDDVLILLKTGLRISEFCGLTKKDIDFEHHTISISHQLLKDKDGYYIDEPKTKSGIRKVPMSDETEQAIKRVLKRKQKPKIKEIDGYRDFLFLSVNSYPMQESNYRYTLKGIVKKFNKNHEEQLPNITPHILRHTFCTKLAQMNMNPKNLQYIMGHSSITITLDLYAHASEVGANKEMRRLIA</sequence>
<evidence type="ECO:0000313" key="8">
    <source>
        <dbReference type="Proteomes" id="UP000464754"/>
    </source>
</evidence>
<dbReference type="SUPFAM" id="SSF54171">
    <property type="entry name" value="DNA-binding domain"/>
    <property type="match status" value="1"/>
</dbReference>
<dbReference type="InterPro" id="IPR004191">
    <property type="entry name" value="Integrase_Tn916-type_DNA-bd_N"/>
</dbReference>
<dbReference type="Gene3D" id="3.30.160.60">
    <property type="entry name" value="Classic Zinc Finger"/>
    <property type="match status" value="1"/>
</dbReference>
<dbReference type="InterPro" id="IPR044068">
    <property type="entry name" value="CB"/>
</dbReference>
<dbReference type="CDD" id="cd01189">
    <property type="entry name" value="INT_ICEBs1_C_like"/>
    <property type="match status" value="1"/>
</dbReference>
<dbReference type="InterPro" id="IPR011010">
    <property type="entry name" value="DNA_brk_join_enz"/>
</dbReference>
<dbReference type="KEGG" id="aarg:Aargi30884_20640"/>
<protein>
    <submittedName>
        <fullName evidence="7">Transposase from transposon Tn1545</fullName>
    </submittedName>
</protein>
<dbReference type="InterPro" id="IPR016177">
    <property type="entry name" value="DNA-bd_dom_sf"/>
</dbReference>
<dbReference type="RefSeq" id="WP_163052228.1">
    <property type="nucleotide sequence ID" value="NZ_AP019695.1"/>
</dbReference>
<dbReference type="InterPro" id="IPR002104">
    <property type="entry name" value="Integrase_catalytic"/>
</dbReference>
<evidence type="ECO:0000256" key="2">
    <source>
        <dbReference type="ARBA" id="ARBA00023125"/>
    </source>
</evidence>
<keyword evidence="8" id="KW-1185">Reference proteome</keyword>
<dbReference type="Gene3D" id="1.10.443.10">
    <property type="entry name" value="Intergrase catalytic core"/>
    <property type="match status" value="1"/>
</dbReference>